<proteinExistence type="predicted"/>
<sequence>MLDCAPPGARDYVINSILATQGDPRNFSCKLTFGLTISSYPQPIVRASGEKTPSGITPKPDPPIQVEFTPRTVKFDELVKFQIQLYRTGVTRLPLIGCLDVGPEESQAYVELAHIIPWSTISRKKDADELHATWGIIQQFGGIPPSDITGRINEPFNRLVMTLDEHHSFDRFDWCLIPDVRRYDTSADPRFLRLHTAVAGIIHMSGATEYIAKYLQDLRETCVLATDGGTPIMTLLTVHSLNKLIMV</sequence>
<organism evidence="2 3">
    <name type="scientific">Hydnum rufescens UP504</name>
    <dbReference type="NCBI Taxonomy" id="1448309"/>
    <lineage>
        <taxon>Eukaryota</taxon>
        <taxon>Fungi</taxon>
        <taxon>Dikarya</taxon>
        <taxon>Basidiomycota</taxon>
        <taxon>Agaricomycotina</taxon>
        <taxon>Agaricomycetes</taxon>
        <taxon>Cantharellales</taxon>
        <taxon>Hydnaceae</taxon>
        <taxon>Hydnum</taxon>
    </lineage>
</organism>
<evidence type="ECO:0000259" key="1">
    <source>
        <dbReference type="Pfam" id="PF13391"/>
    </source>
</evidence>
<name>A0A9P6ADQ8_9AGAM</name>
<accession>A0A9P6ADQ8</accession>
<comment type="caution">
    <text evidence="2">The sequence shown here is derived from an EMBL/GenBank/DDBJ whole genome shotgun (WGS) entry which is preliminary data.</text>
</comment>
<evidence type="ECO:0000313" key="2">
    <source>
        <dbReference type="EMBL" id="KAF9503279.1"/>
    </source>
</evidence>
<evidence type="ECO:0000313" key="3">
    <source>
        <dbReference type="Proteomes" id="UP000886523"/>
    </source>
</evidence>
<feature type="domain" description="HNH nuclease" evidence="1">
    <location>
        <begin position="108"/>
        <end position="176"/>
    </location>
</feature>
<dbReference type="OrthoDB" id="2104739at2759"/>
<reference evidence="2" key="1">
    <citation type="journal article" date="2020" name="Nat. Commun.">
        <title>Large-scale genome sequencing of mycorrhizal fungi provides insights into the early evolution of symbiotic traits.</title>
        <authorList>
            <person name="Miyauchi S."/>
            <person name="Kiss E."/>
            <person name="Kuo A."/>
            <person name="Drula E."/>
            <person name="Kohler A."/>
            <person name="Sanchez-Garcia M."/>
            <person name="Morin E."/>
            <person name="Andreopoulos B."/>
            <person name="Barry K.W."/>
            <person name="Bonito G."/>
            <person name="Buee M."/>
            <person name="Carver A."/>
            <person name="Chen C."/>
            <person name="Cichocki N."/>
            <person name="Clum A."/>
            <person name="Culley D."/>
            <person name="Crous P.W."/>
            <person name="Fauchery L."/>
            <person name="Girlanda M."/>
            <person name="Hayes R.D."/>
            <person name="Keri Z."/>
            <person name="LaButti K."/>
            <person name="Lipzen A."/>
            <person name="Lombard V."/>
            <person name="Magnuson J."/>
            <person name="Maillard F."/>
            <person name="Murat C."/>
            <person name="Nolan M."/>
            <person name="Ohm R.A."/>
            <person name="Pangilinan J."/>
            <person name="Pereira M.F."/>
            <person name="Perotto S."/>
            <person name="Peter M."/>
            <person name="Pfister S."/>
            <person name="Riley R."/>
            <person name="Sitrit Y."/>
            <person name="Stielow J.B."/>
            <person name="Szollosi G."/>
            <person name="Zifcakova L."/>
            <person name="Stursova M."/>
            <person name="Spatafora J.W."/>
            <person name="Tedersoo L."/>
            <person name="Vaario L.M."/>
            <person name="Yamada A."/>
            <person name="Yan M."/>
            <person name="Wang P."/>
            <person name="Xu J."/>
            <person name="Bruns T."/>
            <person name="Baldrian P."/>
            <person name="Vilgalys R."/>
            <person name="Dunand C."/>
            <person name="Henrissat B."/>
            <person name="Grigoriev I.V."/>
            <person name="Hibbett D."/>
            <person name="Nagy L.G."/>
            <person name="Martin F.M."/>
        </authorList>
    </citation>
    <scope>NUCLEOTIDE SEQUENCE</scope>
    <source>
        <strain evidence="2">UP504</strain>
    </source>
</reference>
<dbReference type="InterPro" id="IPR003615">
    <property type="entry name" value="HNH_nuc"/>
</dbReference>
<dbReference type="AlphaFoldDB" id="A0A9P6ADQ8"/>
<dbReference type="Proteomes" id="UP000886523">
    <property type="component" value="Unassembled WGS sequence"/>
</dbReference>
<dbReference type="Pfam" id="PF13391">
    <property type="entry name" value="HNH_2"/>
    <property type="match status" value="1"/>
</dbReference>
<protein>
    <recommendedName>
        <fullName evidence="1">HNH nuclease domain-containing protein</fullName>
    </recommendedName>
</protein>
<dbReference type="EMBL" id="MU129395">
    <property type="protein sequence ID" value="KAF9503279.1"/>
    <property type="molecule type" value="Genomic_DNA"/>
</dbReference>
<keyword evidence="3" id="KW-1185">Reference proteome</keyword>
<gene>
    <name evidence="2" type="ORF">BS47DRAFT_1369654</name>
</gene>